<dbReference type="GeneID" id="80874852"/>
<dbReference type="Proteomes" id="UP001212411">
    <property type="component" value="Chromosome 1"/>
</dbReference>
<dbReference type="GO" id="GO:0006825">
    <property type="term" value="P:copper ion transport"/>
    <property type="evidence" value="ECO:0007669"/>
    <property type="project" value="UniProtKB-KW"/>
</dbReference>
<dbReference type="AlphaFoldDB" id="A0AAF0ATF7"/>
<dbReference type="Gene3D" id="3.30.70.100">
    <property type="match status" value="1"/>
</dbReference>
<keyword evidence="10" id="KW-1185">Reference proteome</keyword>
<evidence type="ECO:0000256" key="3">
    <source>
        <dbReference type="ARBA" id="ARBA00022796"/>
    </source>
</evidence>
<dbReference type="SUPFAM" id="SSF55008">
    <property type="entry name" value="HMA, heavy metal-associated domain"/>
    <property type="match status" value="1"/>
</dbReference>
<dbReference type="PROSITE" id="PS50846">
    <property type="entry name" value="HMA_2"/>
    <property type="match status" value="1"/>
</dbReference>
<evidence type="ECO:0000313" key="10">
    <source>
        <dbReference type="Proteomes" id="UP001212411"/>
    </source>
</evidence>
<dbReference type="InterPro" id="IPR006121">
    <property type="entry name" value="HMA_dom"/>
</dbReference>
<keyword evidence="2" id="KW-0479">Metal-binding</keyword>
<reference evidence="9 10" key="1">
    <citation type="journal article" date="2023" name="G3 (Bethesda)">
        <title>A high-quality reference genome for the fission yeast Schizosaccharomyces osmophilus.</title>
        <authorList>
            <person name="Jia G.S."/>
            <person name="Zhang W.C."/>
            <person name="Liang Y."/>
            <person name="Liu X.H."/>
            <person name="Rhind N."/>
            <person name="Pidoux A."/>
            <person name="Brysch-Herzberg M."/>
            <person name="Du L.L."/>
        </authorList>
    </citation>
    <scope>NUCLEOTIDE SEQUENCE [LARGE SCALE GENOMIC DNA]</scope>
    <source>
        <strain evidence="9 10">CBS 15793</strain>
    </source>
</reference>
<dbReference type="PANTHER" id="PTHR46365">
    <property type="entry name" value="COPPER TRANSPORT PROTEIN ATOX1"/>
    <property type="match status" value="1"/>
</dbReference>
<keyword evidence="4" id="KW-0186">Copper</keyword>
<comment type="similarity">
    <text evidence="7">Belongs to the ATX1 family.</text>
</comment>
<keyword evidence="5" id="KW-0406">Ion transport</keyword>
<evidence type="ECO:0000259" key="8">
    <source>
        <dbReference type="PROSITE" id="PS50846"/>
    </source>
</evidence>
<keyword evidence="1" id="KW-0813">Transport</keyword>
<evidence type="ECO:0000256" key="2">
    <source>
        <dbReference type="ARBA" id="ARBA00022723"/>
    </source>
</evidence>
<name>A0AAF0ATF7_9SCHI</name>
<evidence type="ECO:0000256" key="6">
    <source>
        <dbReference type="ARBA" id="ARBA00023186"/>
    </source>
</evidence>
<dbReference type="KEGG" id="som:SOMG_01370"/>
<dbReference type="GO" id="GO:0046872">
    <property type="term" value="F:metal ion binding"/>
    <property type="evidence" value="ECO:0007669"/>
    <property type="project" value="UniProtKB-KW"/>
</dbReference>
<dbReference type="PANTHER" id="PTHR46365:SF1">
    <property type="entry name" value="COPPER TRANSPORT PROTEIN ATOX1"/>
    <property type="match status" value="1"/>
</dbReference>
<dbReference type="InterPro" id="IPR017969">
    <property type="entry name" value="Heavy-metal-associated_CS"/>
</dbReference>
<dbReference type="InterPro" id="IPR051881">
    <property type="entry name" value="Copper_transport_ATOX1-like"/>
</dbReference>
<proteinExistence type="inferred from homology"/>
<evidence type="ECO:0000313" key="9">
    <source>
        <dbReference type="EMBL" id="WBW71461.1"/>
    </source>
</evidence>
<evidence type="ECO:0000256" key="1">
    <source>
        <dbReference type="ARBA" id="ARBA00022448"/>
    </source>
</evidence>
<dbReference type="FunFam" id="3.30.70.100:FF:000008">
    <property type="entry name" value="Copper transport protein ATOX1"/>
    <property type="match status" value="1"/>
</dbReference>
<evidence type="ECO:0000256" key="5">
    <source>
        <dbReference type="ARBA" id="ARBA00023065"/>
    </source>
</evidence>
<keyword evidence="6" id="KW-0143">Chaperone</keyword>
<dbReference type="GO" id="GO:0016531">
    <property type="term" value="F:copper chaperone activity"/>
    <property type="evidence" value="ECO:0007669"/>
    <property type="project" value="TreeGrafter"/>
</dbReference>
<keyword evidence="3" id="KW-0187">Copper transport</keyword>
<dbReference type="PROSITE" id="PS01047">
    <property type="entry name" value="HMA_1"/>
    <property type="match status" value="1"/>
</dbReference>
<dbReference type="InterPro" id="IPR036163">
    <property type="entry name" value="HMA_dom_sf"/>
</dbReference>
<protein>
    <submittedName>
        <fullName evidence="9">Copper chaperone Atx1</fullName>
    </submittedName>
</protein>
<dbReference type="Pfam" id="PF00403">
    <property type="entry name" value="HMA"/>
    <property type="match status" value="1"/>
</dbReference>
<organism evidence="9 10">
    <name type="scientific">Schizosaccharomyces osmophilus</name>
    <dbReference type="NCBI Taxonomy" id="2545709"/>
    <lineage>
        <taxon>Eukaryota</taxon>
        <taxon>Fungi</taxon>
        <taxon>Dikarya</taxon>
        <taxon>Ascomycota</taxon>
        <taxon>Taphrinomycotina</taxon>
        <taxon>Schizosaccharomycetes</taxon>
        <taxon>Schizosaccharomycetales</taxon>
        <taxon>Schizosaccharomycetaceae</taxon>
        <taxon>Schizosaccharomyces</taxon>
    </lineage>
</organism>
<feature type="domain" description="HMA" evidence="8">
    <location>
        <begin position="1"/>
        <end position="62"/>
    </location>
</feature>
<dbReference type="RefSeq" id="XP_056035704.1">
    <property type="nucleotide sequence ID" value="XM_056180163.1"/>
</dbReference>
<evidence type="ECO:0000256" key="7">
    <source>
        <dbReference type="ARBA" id="ARBA00038171"/>
    </source>
</evidence>
<dbReference type="EMBL" id="CP115611">
    <property type="protein sequence ID" value="WBW71461.1"/>
    <property type="molecule type" value="Genomic_DNA"/>
</dbReference>
<dbReference type="GO" id="GO:0005829">
    <property type="term" value="C:cytosol"/>
    <property type="evidence" value="ECO:0007669"/>
    <property type="project" value="TreeGrafter"/>
</dbReference>
<accession>A0AAF0ATF7</accession>
<sequence length="68" mass="7523">MKYSFNVVMTCDGCKNAIDRVLNRLGVEEKAISLAAQEVTVTTDKPYDTVLQTIKKTGKEVRSGKTVE</sequence>
<gene>
    <name evidence="9" type="primary">atx1</name>
    <name evidence="9" type="ORF">SOMG_01370</name>
</gene>
<dbReference type="CDD" id="cd00371">
    <property type="entry name" value="HMA"/>
    <property type="match status" value="1"/>
</dbReference>
<evidence type="ECO:0000256" key="4">
    <source>
        <dbReference type="ARBA" id="ARBA00023008"/>
    </source>
</evidence>